<evidence type="ECO:0000256" key="5">
    <source>
        <dbReference type="ARBA" id="ARBA00023004"/>
    </source>
</evidence>
<organism evidence="11 12">
    <name type="scientific">Caryophanon tenue</name>
    <dbReference type="NCBI Taxonomy" id="33978"/>
    <lineage>
        <taxon>Bacteria</taxon>
        <taxon>Bacillati</taxon>
        <taxon>Bacillota</taxon>
        <taxon>Bacilli</taxon>
        <taxon>Bacillales</taxon>
        <taxon>Caryophanaceae</taxon>
        <taxon>Caryophanon</taxon>
    </lineage>
</organism>
<evidence type="ECO:0000256" key="4">
    <source>
        <dbReference type="ARBA" id="ARBA00022839"/>
    </source>
</evidence>
<dbReference type="InterPro" id="IPR022765">
    <property type="entry name" value="Dna2/Cas4_DUF83"/>
</dbReference>
<dbReference type="Proteomes" id="UP000093199">
    <property type="component" value="Unassembled WGS sequence"/>
</dbReference>
<dbReference type="EMBL" id="MASJ01000009">
    <property type="protein sequence ID" value="OCS86660.1"/>
    <property type="molecule type" value="Genomic_DNA"/>
</dbReference>
<protein>
    <recommendedName>
        <fullName evidence="9">CRISPR-associated exonuclease Cas4</fullName>
        <ecNumber evidence="9">3.1.12.1</ecNumber>
    </recommendedName>
</protein>
<keyword evidence="3 9" id="KW-0378">Hydrolase</keyword>
<dbReference type="Pfam" id="PF01930">
    <property type="entry name" value="Cas_Cas4"/>
    <property type="match status" value="1"/>
</dbReference>
<evidence type="ECO:0000256" key="3">
    <source>
        <dbReference type="ARBA" id="ARBA00022801"/>
    </source>
</evidence>
<keyword evidence="7 9" id="KW-0051">Antiviral defense</keyword>
<comment type="similarity">
    <text evidence="9">Belongs to the CRISPR-associated exonuclease Cas4 family.</text>
</comment>
<keyword evidence="8 9" id="KW-0464">Manganese</keyword>
<dbReference type="PANTHER" id="PTHR37168:SF2">
    <property type="entry name" value="CRISPR-ASSOCIATED EXONUCLEASE CAS4"/>
    <property type="match status" value="1"/>
</dbReference>
<reference evidence="11 12" key="1">
    <citation type="submission" date="2016-07" db="EMBL/GenBank/DDBJ databases">
        <title>Caryophanon tenue genome sequencing.</title>
        <authorList>
            <person name="Verma A."/>
            <person name="Pal Y."/>
            <person name="Krishnamurthi S."/>
        </authorList>
    </citation>
    <scope>NUCLEOTIDE SEQUENCE [LARGE SCALE GENOMIC DNA]</scope>
    <source>
        <strain evidence="11 12">DSM 14152</strain>
    </source>
</reference>
<evidence type="ECO:0000259" key="10">
    <source>
        <dbReference type="Pfam" id="PF01930"/>
    </source>
</evidence>
<evidence type="ECO:0000256" key="1">
    <source>
        <dbReference type="ARBA" id="ARBA00022722"/>
    </source>
</evidence>
<dbReference type="GO" id="GO:0004527">
    <property type="term" value="F:exonuclease activity"/>
    <property type="evidence" value="ECO:0007669"/>
    <property type="project" value="UniProtKB-KW"/>
</dbReference>
<evidence type="ECO:0000256" key="7">
    <source>
        <dbReference type="ARBA" id="ARBA00023118"/>
    </source>
</evidence>
<evidence type="ECO:0000256" key="2">
    <source>
        <dbReference type="ARBA" id="ARBA00022723"/>
    </source>
</evidence>
<proteinExistence type="inferred from homology"/>
<comment type="caution">
    <text evidence="11">The sequence shown here is derived from an EMBL/GenBank/DDBJ whole genome shotgun (WGS) entry which is preliminary data.</text>
</comment>
<keyword evidence="4 9" id="KW-0269">Exonuclease</keyword>
<dbReference type="Gene3D" id="3.90.320.10">
    <property type="match status" value="1"/>
</dbReference>
<dbReference type="InterPro" id="IPR013343">
    <property type="entry name" value="CRISPR-assoc_prot_Cas4"/>
</dbReference>
<dbReference type="InterPro" id="IPR011604">
    <property type="entry name" value="PDDEXK-like_dom_sf"/>
</dbReference>
<dbReference type="GO" id="GO:0051607">
    <property type="term" value="P:defense response to virus"/>
    <property type="evidence" value="ECO:0007669"/>
    <property type="project" value="UniProtKB-KW"/>
</dbReference>
<evidence type="ECO:0000256" key="6">
    <source>
        <dbReference type="ARBA" id="ARBA00023014"/>
    </source>
</evidence>
<evidence type="ECO:0000256" key="9">
    <source>
        <dbReference type="RuleBase" id="RU365022"/>
    </source>
</evidence>
<dbReference type="GO" id="GO:0051536">
    <property type="term" value="F:iron-sulfur cluster binding"/>
    <property type="evidence" value="ECO:0007669"/>
    <property type="project" value="UniProtKB-KW"/>
</dbReference>
<comment type="cofactor">
    <cofactor evidence="9">
        <name>Mg(2+)</name>
        <dbReference type="ChEBI" id="CHEBI:18420"/>
    </cofactor>
    <cofactor evidence="9">
        <name>Mn(2+)</name>
        <dbReference type="ChEBI" id="CHEBI:29035"/>
    </cofactor>
    <text evidence="9">Mg(2+) or Mn(2+) required for ssDNA cleavage activity.</text>
</comment>
<evidence type="ECO:0000313" key="11">
    <source>
        <dbReference type="EMBL" id="OCS86660.1"/>
    </source>
</evidence>
<feature type="domain" description="DUF83" evidence="10">
    <location>
        <begin position="4"/>
        <end position="164"/>
    </location>
</feature>
<dbReference type="PANTHER" id="PTHR37168">
    <property type="entry name" value="CRISPR-ASSOCIATED EXONUCLEASE CAS4"/>
    <property type="match status" value="1"/>
</dbReference>
<dbReference type="NCBIfam" id="TIGR00372">
    <property type="entry name" value="cas4"/>
    <property type="match status" value="1"/>
</dbReference>
<dbReference type="STRING" id="33978.A6M13_12660"/>
<keyword evidence="5 9" id="KW-0408">Iron</keyword>
<dbReference type="RefSeq" id="WP_066544523.1">
    <property type="nucleotide sequence ID" value="NZ_MASJ01000009.1"/>
</dbReference>
<comment type="function">
    <text evidence="9">CRISPR (clustered regularly interspaced short palindromic repeat) is an adaptive immune system that provides protection against mobile genetic elements (viruses, transposable elements and conjugative plasmids). CRISPR clusters contain sequences complementary to antecedent mobile elements and target invading nucleic acids. CRISPR clusters are transcribed and processed into CRISPR RNA (crRNA).</text>
</comment>
<keyword evidence="2 9" id="KW-0479">Metal-binding</keyword>
<sequence>MKITGTIINYYFHCKRQCWLFAHRINLEDNSELVKIGKVMHEEKAAEAKTAEIKIDNIRVDKLTKDYLIEIKKSDADIEAVKWQTLFYLKVLKEKGVFKKGKIEFVEKNKQHKKIVYVELTDDIEQQLIQLEQDIQNLIENSRVPPTLNEKKCKKCAYYEYCYIGG</sequence>
<gene>
    <name evidence="11" type="ORF">A6M13_12660</name>
</gene>
<keyword evidence="6 9" id="KW-0411">Iron-sulfur</keyword>
<evidence type="ECO:0000256" key="8">
    <source>
        <dbReference type="ARBA" id="ARBA00023211"/>
    </source>
</evidence>
<dbReference type="GO" id="GO:0046872">
    <property type="term" value="F:metal ion binding"/>
    <property type="evidence" value="ECO:0007669"/>
    <property type="project" value="UniProtKB-KW"/>
</dbReference>
<dbReference type="OrthoDB" id="9794720at2"/>
<accession>A0A1C0YHM1</accession>
<name>A0A1C0YHM1_9BACL</name>
<keyword evidence="12" id="KW-1185">Reference proteome</keyword>
<keyword evidence="1 9" id="KW-0540">Nuclease</keyword>
<comment type="cofactor">
    <cofactor evidence="9">
        <name>iron-sulfur cluster</name>
        <dbReference type="ChEBI" id="CHEBI:30408"/>
    </cofactor>
</comment>
<evidence type="ECO:0000313" key="12">
    <source>
        <dbReference type="Proteomes" id="UP000093199"/>
    </source>
</evidence>
<dbReference type="AlphaFoldDB" id="A0A1C0YHM1"/>
<dbReference type="EC" id="3.1.12.1" evidence="9"/>